<dbReference type="SUPFAM" id="SSF109604">
    <property type="entry name" value="HD-domain/PDEase-like"/>
    <property type="match status" value="1"/>
</dbReference>
<evidence type="ECO:0000313" key="2">
    <source>
        <dbReference type="EMBL" id="MFC0384452.1"/>
    </source>
</evidence>
<reference evidence="2 3" key="1">
    <citation type="submission" date="2024-09" db="EMBL/GenBank/DDBJ databases">
        <authorList>
            <person name="Sun Q."/>
            <person name="Mori K."/>
        </authorList>
    </citation>
    <scope>NUCLEOTIDE SEQUENCE [LARGE SCALE GENOMIC DNA]</scope>
    <source>
        <strain evidence="2 3">CCM 7468</strain>
    </source>
</reference>
<dbReference type="Proteomes" id="UP001589789">
    <property type="component" value="Unassembled WGS sequence"/>
</dbReference>
<dbReference type="CDD" id="cd00077">
    <property type="entry name" value="HDc"/>
    <property type="match status" value="1"/>
</dbReference>
<dbReference type="Gene3D" id="1.10.3210.10">
    <property type="entry name" value="Hypothetical protein af1432"/>
    <property type="match status" value="1"/>
</dbReference>
<organism evidence="2 3">
    <name type="scientific">Muricoccus vinaceus</name>
    <dbReference type="NCBI Taxonomy" id="424704"/>
    <lineage>
        <taxon>Bacteria</taxon>
        <taxon>Pseudomonadati</taxon>
        <taxon>Pseudomonadota</taxon>
        <taxon>Alphaproteobacteria</taxon>
        <taxon>Acetobacterales</taxon>
        <taxon>Roseomonadaceae</taxon>
        <taxon>Muricoccus</taxon>
    </lineage>
</organism>
<dbReference type="InterPro" id="IPR006674">
    <property type="entry name" value="HD_domain"/>
</dbReference>
<keyword evidence="3" id="KW-1185">Reference proteome</keyword>
<comment type="caution">
    <text evidence="2">The sequence shown here is derived from an EMBL/GenBank/DDBJ whole genome shotgun (WGS) entry which is preliminary data.</text>
</comment>
<proteinExistence type="predicted"/>
<dbReference type="InterPro" id="IPR006675">
    <property type="entry name" value="HDIG_dom"/>
</dbReference>
<dbReference type="Pfam" id="PF01966">
    <property type="entry name" value="HD"/>
    <property type="match status" value="1"/>
</dbReference>
<evidence type="ECO:0000313" key="3">
    <source>
        <dbReference type="Proteomes" id="UP001589789"/>
    </source>
</evidence>
<gene>
    <name evidence="2" type="ORF">ACFFIC_02685</name>
</gene>
<feature type="domain" description="HD" evidence="1">
    <location>
        <begin position="77"/>
        <end position="188"/>
    </location>
</feature>
<sequence length="216" mass="23496">MVRPEDGAVAARLTPALRERMREELPEVGQIRDEGLRDKVLDVWALAIARSSYNSIRDMPPAGNPGSMLLIRGDQTDHIRGVTRLAVSIADEMAASNPDLPIDRDIVVAGGLCHDVGKPWEFDPENRRRWEASPRGAGLPSLRHPAYGAHLCLTVGLPEEVAHIAGYHSGEGELLVRSLENTIVHTADIGYWSIMLAGGLITPGTVAGKYKRPLSM</sequence>
<accession>A0ABV6ILL4</accession>
<name>A0ABV6ILL4_9PROT</name>
<dbReference type="InterPro" id="IPR003607">
    <property type="entry name" value="HD/PDEase_dom"/>
</dbReference>
<protein>
    <submittedName>
        <fullName evidence="2">HD domain-containing protein</fullName>
    </submittedName>
</protein>
<dbReference type="NCBIfam" id="TIGR00277">
    <property type="entry name" value="HDIG"/>
    <property type="match status" value="1"/>
</dbReference>
<evidence type="ECO:0000259" key="1">
    <source>
        <dbReference type="Pfam" id="PF01966"/>
    </source>
</evidence>
<dbReference type="RefSeq" id="WP_377048510.1">
    <property type="nucleotide sequence ID" value="NZ_JBHLVZ010000002.1"/>
</dbReference>
<dbReference type="EMBL" id="JBHLVZ010000002">
    <property type="protein sequence ID" value="MFC0384452.1"/>
    <property type="molecule type" value="Genomic_DNA"/>
</dbReference>